<protein>
    <submittedName>
        <fullName evidence="3">G-protein coupled receptors family 1 profile domain-containing protein</fullName>
    </submittedName>
</protein>
<dbReference type="AlphaFoldDB" id="A0A914QJ47"/>
<feature type="transmembrane region" description="Helical" evidence="1">
    <location>
        <begin position="25"/>
        <end position="47"/>
    </location>
</feature>
<keyword evidence="1" id="KW-1133">Transmembrane helix</keyword>
<keyword evidence="1" id="KW-0472">Membrane</keyword>
<evidence type="ECO:0000256" key="1">
    <source>
        <dbReference type="SAM" id="Phobius"/>
    </source>
</evidence>
<keyword evidence="1" id="KW-0812">Transmembrane</keyword>
<name>A0A914QJ47_9BILA</name>
<evidence type="ECO:0000313" key="2">
    <source>
        <dbReference type="Proteomes" id="UP000887578"/>
    </source>
</evidence>
<accession>A0A914QJ47</accession>
<dbReference type="Proteomes" id="UP000887578">
    <property type="component" value="Unplaced"/>
</dbReference>
<dbReference type="Gene3D" id="1.20.1070.10">
    <property type="entry name" value="Rhodopsin 7-helix transmembrane proteins"/>
    <property type="match status" value="1"/>
</dbReference>
<evidence type="ECO:0000313" key="3">
    <source>
        <dbReference type="WBParaSite" id="PDA_v2.g3610.t1"/>
    </source>
</evidence>
<proteinExistence type="predicted"/>
<organism evidence="2 3">
    <name type="scientific">Panagrolaimus davidi</name>
    <dbReference type="NCBI Taxonomy" id="227884"/>
    <lineage>
        <taxon>Eukaryota</taxon>
        <taxon>Metazoa</taxon>
        <taxon>Ecdysozoa</taxon>
        <taxon>Nematoda</taxon>
        <taxon>Chromadorea</taxon>
        <taxon>Rhabditida</taxon>
        <taxon>Tylenchina</taxon>
        <taxon>Panagrolaimomorpha</taxon>
        <taxon>Panagrolaimoidea</taxon>
        <taxon>Panagrolaimidae</taxon>
        <taxon>Panagrolaimus</taxon>
    </lineage>
</organism>
<keyword evidence="2" id="KW-1185">Reference proteome</keyword>
<feature type="transmembrane region" description="Helical" evidence="1">
    <location>
        <begin position="75"/>
        <end position="95"/>
    </location>
</feature>
<sequence length="119" mass="13569">MLGLGLDRCLCLLYPIKYTSFKARFLVFTIILSMALILAFSLIFRILPAYPTTAETKCLSFGCTTTTNGGEIYTYIRYLTSSAVLITSGFLLYLVRFKLKLHLSQKLKTQNLRKFLTTF</sequence>
<reference evidence="3" key="1">
    <citation type="submission" date="2022-11" db="UniProtKB">
        <authorList>
            <consortium name="WormBaseParasite"/>
        </authorList>
    </citation>
    <scope>IDENTIFICATION</scope>
</reference>
<dbReference type="WBParaSite" id="PDA_v2.g3610.t1">
    <property type="protein sequence ID" value="PDA_v2.g3610.t1"/>
    <property type="gene ID" value="PDA_v2.g3610"/>
</dbReference>